<dbReference type="Proteomes" id="UP000252187">
    <property type="component" value="Unassembled WGS sequence"/>
</dbReference>
<evidence type="ECO:0000313" key="1">
    <source>
        <dbReference type="EMBL" id="RBA37917.1"/>
    </source>
</evidence>
<dbReference type="AlphaFoldDB" id="A0A365PBN3"/>
<gene>
    <name evidence="1" type="ORF">DQ226_06150</name>
</gene>
<proteinExistence type="predicted"/>
<evidence type="ECO:0008006" key="3">
    <source>
        <dbReference type="Google" id="ProtNLM"/>
    </source>
</evidence>
<sequence length="222" mass="25691">MAIKYLFADESGDLQFLRNGKASRYFAVGTLCADEEQVWALRTRLMRLRDELAWKAQGLDSCFHASPDAQVVRDAVFDALVELEFRFDITLLEKSKAQPSIRPTEPKFYQYAWFFHLSRAAPQLFHQGDSIQVVAAQMGTRKTRAAFRGAVDDVMAQCLPFRAKRVLAFWRDESDFGLQAADYCTWAVTRKWETGDDRAHRLIRSKIRIESDYFGHGTEHYY</sequence>
<dbReference type="Pfam" id="PF12686">
    <property type="entry name" value="DUF3800"/>
    <property type="match status" value="1"/>
</dbReference>
<dbReference type="EMBL" id="QNTT01000011">
    <property type="protein sequence ID" value="RBA37917.1"/>
    <property type="molecule type" value="Genomic_DNA"/>
</dbReference>
<name>A0A365PBN3_9ACTN</name>
<organism evidence="1 2">
    <name type="scientific">Dietzia maris</name>
    <dbReference type="NCBI Taxonomy" id="37915"/>
    <lineage>
        <taxon>Bacteria</taxon>
        <taxon>Bacillati</taxon>
        <taxon>Actinomycetota</taxon>
        <taxon>Actinomycetes</taxon>
        <taxon>Mycobacteriales</taxon>
        <taxon>Dietziaceae</taxon>
        <taxon>Dietzia</taxon>
    </lineage>
</organism>
<dbReference type="InterPro" id="IPR024524">
    <property type="entry name" value="DUF3800"/>
</dbReference>
<accession>A0A365PBN3</accession>
<evidence type="ECO:0000313" key="2">
    <source>
        <dbReference type="Proteomes" id="UP000252187"/>
    </source>
</evidence>
<comment type="caution">
    <text evidence="1">The sequence shown here is derived from an EMBL/GenBank/DDBJ whole genome shotgun (WGS) entry which is preliminary data.</text>
</comment>
<reference evidence="1 2" key="1">
    <citation type="submission" date="2018-06" db="EMBL/GenBank/DDBJ databases">
        <title>Whole genome sequencing of four bacterial strains from South Shetland trench revealing bio-synthetic gene clusters.</title>
        <authorList>
            <person name="Abdel-Mageed W.M."/>
            <person name="Lehri B."/>
            <person name="Jarmusch S.A."/>
            <person name="Miranda K."/>
            <person name="Goodfellow M."/>
            <person name="Jaspars M."/>
            <person name="Karlyshev A.V."/>
        </authorList>
    </citation>
    <scope>NUCLEOTIDE SEQUENCE [LARGE SCALE GENOMIC DNA]</scope>
    <source>
        <strain evidence="1 2">SST1</strain>
    </source>
</reference>
<protein>
    <recommendedName>
        <fullName evidence="3">DUF3800 domain-containing protein</fullName>
    </recommendedName>
</protein>